<reference evidence="2 3" key="1">
    <citation type="submission" date="2023-10" db="EMBL/GenBank/DDBJ databases">
        <title>Draft genome sequence of Xylaria bambusicola isolate GMP-LS, the root and basal stem rot pathogen of sugarcane in Indonesia.</title>
        <authorList>
            <person name="Selvaraj P."/>
            <person name="Muralishankar V."/>
            <person name="Muruganantham S."/>
            <person name="Sp S."/>
            <person name="Haryani S."/>
            <person name="Lau K.J.X."/>
            <person name="Naqvi N.I."/>
        </authorList>
    </citation>
    <scope>NUCLEOTIDE SEQUENCE [LARGE SCALE GENOMIC DNA]</scope>
    <source>
        <strain evidence="2">GMP-LS</strain>
    </source>
</reference>
<sequence length="128" mass="14168">MEFEKKIRIHGRKIHFDSKGTLDERGNGSDAESEGSMHMTMGEYITKKVGPLLRQGAGRQLLEDTIHCWCTTRFATTRSTGSALFATIKTRWKALPMISASSGRFCLAGANAIPALVDTARRADRNPR</sequence>
<dbReference type="Proteomes" id="UP001305414">
    <property type="component" value="Unassembled WGS sequence"/>
</dbReference>
<feature type="region of interest" description="Disordered" evidence="1">
    <location>
        <begin position="18"/>
        <end position="37"/>
    </location>
</feature>
<evidence type="ECO:0000313" key="2">
    <source>
        <dbReference type="EMBL" id="KAK5635661.1"/>
    </source>
</evidence>
<organism evidence="2 3">
    <name type="scientific">Xylaria bambusicola</name>
    <dbReference type="NCBI Taxonomy" id="326684"/>
    <lineage>
        <taxon>Eukaryota</taxon>
        <taxon>Fungi</taxon>
        <taxon>Dikarya</taxon>
        <taxon>Ascomycota</taxon>
        <taxon>Pezizomycotina</taxon>
        <taxon>Sordariomycetes</taxon>
        <taxon>Xylariomycetidae</taxon>
        <taxon>Xylariales</taxon>
        <taxon>Xylariaceae</taxon>
        <taxon>Xylaria</taxon>
    </lineage>
</organism>
<evidence type="ECO:0000256" key="1">
    <source>
        <dbReference type="SAM" id="MobiDB-lite"/>
    </source>
</evidence>
<name>A0AAN7ZD54_9PEZI</name>
<dbReference type="EMBL" id="JAWHQM010000056">
    <property type="protein sequence ID" value="KAK5635661.1"/>
    <property type="molecule type" value="Genomic_DNA"/>
</dbReference>
<feature type="compositionally biased region" description="Basic and acidic residues" evidence="1">
    <location>
        <begin position="18"/>
        <end position="27"/>
    </location>
</feature>
<gene>
    <name evidence="2" type="ORF">RRF57_011373</name>
</gene>
<protein>
    <submittedName>
        <fullName evidence="2">Uncharacterized protein</fullName>
    </submittedName>
</protein>
<accession>A0AAN7ZD54</accession>
<keyword evidence="3" id="KW-1185">Reference proteome</keyword>
<proteinExistence type="predicted"/>
<evidence type="ECO:0000313" key="3">
    <source>
        <dbReference type="Proteomes" id="UP001305414"/>
    </source>
</evidence>
<comment type="caution">
    <text evidence="2">The sequence shown here is derived from an EMBL/GenBank/DDBJ whole genome shotgun (WGS) entry which is preliminary data.</text>
</comment>
<dbReference type="AlphaFoldDB" id="A0AAN7ZD54"/>